<dbReference type="RefSeq" id="WP_089018178.1">
    <property type="nucleotide sequence ID" value="NZ_LT607412.1"/>
</dbReference>
<dbReference type="AlphaFoldDB" id="A0A1C4VLB8"/>
<accession>A0A1C4VLB8</accession>
<proteinExistence type="predicted"/>
<evidence type="ECO:0000313" key="1">
    <source>
        <dbReference type="EMBL" id="SCE84787.1"/>
    </source>
</evidence>
<dbReference type="EMBL" id="LT607412">
    <property type="protein sequence ID" value="SCE84787.1"/>
    <property type="molecule type" value="Genomic_DNA"/>
</dbReference>
<protein>
    <submittedName>
        <fullName evidence="1">Uncharacterized protein</fullName>
    </submittedName>
</protein>
<dbReference type="Proteomes" id="UP000198243">
    <property type="component" value="Chromosome I"/>
</dbReference>
<dbReference type="OrthoDB" id="3298182at2"/>
<reference evidence="2" key="1">
    <citation type="submission" date="2016-06" db="EMBL/GenBank/DDBJ databases">
        <authorList>
            <person name="Varghese N."/>
            <person name="Submissions Spin"/>
        </authorList>
    </citation>
    <scope>NUCLEOTIDE SEQUENCE [LARGE SCALE GENOMIC DNA]</scope>
    <source>
        <strain evidence="2">DSM 44875</strain>
    </source>
</reference>
<organism evidence="1 2">
    <name type="scientific">Micromonospora coriariae</name>
    <dbReference type="NCBI Taxonomy" id="285665"/>
    <lineage>
        <taxon>Bacteria</taxon>
        <taxon>Bacillati</taxon>
        <taxon>Actinomycetota</taxon>
        <taxon>Actinomycetes</taxon>
        <taxon>Micromonosporales</taxon>
        <taxon>Micromonosporaceae</taxon>
        <taxon>Micromonospora</taxon>
    </lineage>
</organism>
<evidence type="ECO:0000313" key="2">
    <source>
        <dbReference type="Proteomes" id="UP000198243"/>
    </source>
</evidence>
<keyword evidence="2" id="KW-1185">Reference proteome</keyword>
<gene>
    <name evidence="1" type="ORF">GA0070607_2310</name>
</gene>
<sequence length="108" mass="12069">MTQPEPPSEQQFLDLTDGDPGLARLLHASLTRLREGVGGGDLQEMARDVLAGHADLRQIATNDAYGGELLDRFHRFRAWEQDLDPDERQRITDEATELAADLGTQEQQ</sequence>
<name>A0A1C4VLB8_9ACTN</name>